<dbReference type="EMBL" id="OGUU01000049">
    <property type="protein sequence ID" value="SPC25841.1"/>
    <property type="molecule type" value="Genomic_DNA"/>
</dbReference>
<proteinExistence type="predicted"/>
<accession>A0A7Z7JFW4</accession>
<evidence type="ECO:0000256" key="1">
    <source>
        <dbReference type="SAM" id="Phobius"/>
    </source>
</evidence>
<feature type="transmembrane region" description="Helical" evidence="1">
    <location>
        <begin position="264"/>
        <end position="282"/>
    </location>
</feature>
<evidence type="ECO:0000313" key="2">
    <source>
        <dbReference type="EMBL" id="SPC25841.1"/>
    </source>
</evidence>
<name>A0A7Z7JFW4_9BURK</name>
<dbReference type="RefSeq" id="WP_232348058.1">
    <property type="nucleotide sequence ID" value="NZ_JABTYD010000006.1"/>
</dbReference>
<gene>
    <name evidence="2" type="ORF">CBM2594_U20028</name>
</gene>
<organism evidence="2 3">
    <name type="scientific">Cupriavidus taiwanensis</name>
    <dbReference type="NCBI Taxonomy" id="164546"/>
    <lineage>
        <taxon>Bacteria</taxon>
        <taxon>Pseudomonadati</taxon>
        <taxon>Pseudomonadota</taxon>
        <taxon>Betaproteobacteria</taxon>
        <taxon>Burkholderiales</taxon>
        <taxon>Burkholderiaceae</taxon>
        <taxon>Cupriavidus</taxon>
    </lineage>
</organism>
<evidence type="ECO:0000313" key="3">
    <source>
        <dbReference type="Proteomes" id="UP000257139"/>
    </source>
</evidence>
<dbReference type="Proteomes" id="UP000257139">
    <property type="component" value="Unassembled WGS sequence"/>
</dbReference>
<comment type="caution">
    <text evidence="2">The sequence shown here is derived from an EMBL/GenBank/DDBJ whole genome shotgun (WGS) entry which is preliminary data.</text>
</comment>
<dbReference type="AlphaFoldDB" id="A0A7Z7JFW4"/>
<sequence>MKLPKSFFAPFPNNPAACQELRRDACRVLRRFAGDMALRPGDYTIREHRQRRRDVNVFALQTDSLLVEIQHPPGAAGIRMSYRTCRGRNDMAGGPTIPSAWSRWPPRVAIPNWYPRYAWWPGGAAEGVAMTILIKVTFTSTAGEEIHGQALYEPASGIVTLPSRMLDFVQRAKASGDGHAIVAHEDGYRYPLQPVDNGVYQLDRSRRQRQGLLEQAWKAVTAPTKEQRQQSGRFAHTLSAAALIGASGYVGSSRAWNLGAVTDVLSLIGVGVVLFLVGAVLSKGD</sequence>
<keyword evidence="1" id="KW-0812">Transmembrane</keyword>
<reference evidence="2 3" key="1">
    <citation type="submission" date="2018-01" db="EMBL/GenBank/DDBJ databases">
        <authorList>
            <person name="Clerissi C."/>
        </authorList>
    </citation>
    <scope>NUCLEOTIDE SEQUENCE [LARGE SCALE GENOMIC DNA]</scope>
    <source>
        <strain evidence="2">Cupriavidus taiwanensis STM 6021</strain>
    </source>
</reference>
<keyword evidence="1" id="KW-1133">Transmembrane helix</keyword>
<protein>
    <submittedName>
        <fullName evidence="2">Uncharacterized protein</fullName>
    </submittedName>
</protein>
<keyword evidence="1" id="KW-0472">Membrane</keyword>